<evidence type="ECO:0000256" key="7">
    <source>
        <dbReference type="RuleBase" id="RU369086"/>
    </source>
</evidence>
<dbReference type="InterPro" id="IPR045113">
    <property type="entry name" value="Rpb7-like"/>
</dbReference>
<name>A0A401SFF1_CHIPU</name>
<comment type="similarity">
    <text evidence="2">Belongs to the eukaryotic RPA43 RNA polymerase subunit family.</text>
</comment>
<dbReference type="OrthoDB" id="10250504at2759"/>
<comment type="function">
    <text evidence="7">DNA-dependent RNA polymerase which catalyzes the transcription of DNA into RNA using the four ribonucleoside triphosphates as substrates.</text>
</comment>
<keyword evidence="6 7" id="KW-0539">Nucleus</keyword>
<dbReference type="InterPro" id="IPR041901">
    <property type="entry name" value="RNAP_I_Rpa43_N"/>
</dbReference>
<keyword evidence="11" id="KW-1185">Reference proteome</keyword>
<dbReference type="GO" id="GO:0005736">
    <property type="term" value="C:RNA polymerase I complex"/>
    <property type="evidence" value="ECO:0007669"/>
    <property type="project" value="TreeGrafter"/>
</dbReference>
<feature type="region of interest" description="Disordered" evidence="8">
    <location>
        <begin position="201"/>
        <end position="226"/>
    </location>
</feature>
<dbReference type="AlphaFoldDB" id="A0A401SFF1"/>
<dbReference type="STRING" id="137246.A0A401SFF1"/>
<proteinExistence type="inferred from homology"/>
<dbReference type="Gene3D" id="2.40.50.1060">
    <property type="match status" value="1"/>
</dbReference>
<keyword evidence="5 7" id="KW-0804">Transcription</keyword>
<evidence type="ECO:0000259" key="9">
    <source>
        <dbReference type="Pfam" id="PF17875"/>
    </source>
</evidence>
<feature type="compositionally biased region" description="Basic and acidic residues" evidence="8">
    <location>
        <begin position="268"/>
        <end position="291"/>
    </location>
</feature>
<dbReference type="PANTHER" id="PTHR12709">
    <property type="entry name" value="DNA-DIRECTED RNA POLYMERASE II, III"/>
    <property type="match status" value="1"/>
</dbReference>
<dbReference type="GO" id="GO:0006352">
    <property type="term" value="P:DNA-templated transcription initiation"/>
    <property type="evidence" value="ECO:0007669"/>
    <property type="project" value="UniProtKB-UniRule"/>
</dbReference>
<organism evidence="10 11">
    <name type="scientific">Chiloscyllium punctatum</name>
    <name type="common">Brownbanded bambooshark</name>
    <name type="synonym">Hemiscyllium punctatum</name>
    <dbReference type="NCBI Taxonomy" id="137246"/>
    <lineage>
        <taxon>Eukaryota</taxon>
        <taxon>Metazoa</taxon>
        <taxon>Chordata</taxon>
        <taxon>Craniata</taxon>
        <taxon>Vertebrata</taxon>
        <taxon>Chondrichthyes</taxon>
        <taxon>Elasmobranchii</taxon>
        <taxon>Galeomorphii</taxon>
        <taxon>Galeoidea</taxon>
        <taxon>Orectolobiformes</taxon>
        <taxon>Hemiscylliidae</taxon>
        <taxon>Chiloscyllium</taxon>
    </lineage>
</organism>
<comment type="caution">
    <text evidence="10">The sequence shown here is derived from an EMBL/GenBank/DDBJ whole genome shotgun (WGS) entry which is preliminary data.</text>
</comment>
<dbReference type="GO" id="GO:0006362">
    <property type="term" value="P:transcription elongation by RNA polymerase I"/>
    <property type="evidence" value="ECO:0007669"/>
    <property type="project" value="TreeGrafter"/>
</dbReference>
<sequence>MANGGGQEDGAAPRGGGGQGQQLSFSQACALIQSPYSCLVLDTCRRHITLAPVYLKRQRSGIEKQLRMELLRFSESLQGVPIAFDKVRLIGELGDIYDDQGYIHLNIEADFVIFRPKIGQKLMGIVNKVAPSHLGCLVHGCFNASIPKPHKANGTWPGFAVTVGDSLKFEVLQLDADVAGVLCIRGQLHLRLQATCVDSEGSLQDNTGEQNDGIVRKKKKKKKKDETCDREVEETLNYEISEENCHEDQMGSTEVILDSKKHKKKKQKTAELDADTETHGRDDSDYFSDKAVKKKKKKRKLSVDDSELSGYAQKAKCKKKNVEKYN</sequence>
<accession>A0A401SFF1</accession>
<evidence type="ECO:0000256" key="6">
    <source>
        <dbReference type="ARBA" id="ARBA00023242"/>
    </source>
</evidence>
<dbReference type="CDD" id="cd04328">
    <property type="entry name" value="RNAP_I_Rpa43_N"/>
    <property type="match status" value="1"/>
</dbReference>
<comment type="subcellular location">
    <subcellularLocation>
        <location evidence="1">Nucleus</location>
        <location evidence="1">Nucleolus</location>
    </subcellularLocation>
</comment>
<dbReference type="Proteomes" id="UP000287033">
    <property type="component" value="Unassembled WGS sequence"/>
</dbReference>
<evidence type="ECO:0000313" key="10">
    <source>
        <dbReference type="EMBL" id="GCC29137.1"/>
    </source>
</evidence>
<keyword evidence="3 7" id="KW-0240">DNA-directed RNA polymerase</keyword>
<feature type="domain" description="RPA43 OB" evidence="9">
    <location>
        <begin position="116"/>
        <end position="249"/>
    </location>
</feature>
<dbReference type="EMBL" id="BEZZ01000235">
    <property type="protein sequence ID" value="GCC29137.1"/>
    <property type="molecule type" value="Genomic_DNA"/>
</dbReference>
<dbReference type="PANTHER" id="PTHR12709:SF5">
    <property type="entry name" value="DNA-DIRECTED RNA POLYMERASE I SUBUNIT RPA43"/>
    <property type="match status" value="1"/>
</dbReference>
<protein>
    <recommendedName>
        <fullName evidence="7">DNA-directed RNA polymerase subunit</fullName>
    </recommendedName>
</protein>
<keyword evidence="4" id="KW-0597">Phosphoprotein</keyword>
<feature type="region of interest" description="Disordered" evidence="8">
    <location>
        <begin position="249"/>
        <end position="326"/>
    </location>
</feature>
<dbReference type="Gene3D" id="3.30.1490.120">
    <property type="entry name" value="RNA polymerase Rpb7-like, N-terminal domain"/>
    <property type="match status" value="1"/>
</dbReference>
<evidence type="ECO:0000256" key="2">
    <source>
        <dbReference type="ARBA" id="ARBA00005930"/>
    </source>
</evidence>
<dbReference type="OMA" id="LWEEEPK"/>
<evidence type="ECO:0000256" key="4">
    <source>
        <dbReference type="ARBA" id="ARBA00022553"/>
    </source>
</evidence>
<dbReference type="InterPro" id="IPR036898">
    <property type="entry name" value="RNA_pol_Rpb7-like_N_sf"/>
</dbReference>
<dbReference type="InterPro" id="IPR041178">
    <property type="entry name" value="RPA43_OB"/>
</dbReference>
<reference evidence="10 11" key="1">
    <citation type="journal article" date="2018" name="Nat. Ecol. Evol.">
        <title>Shark genomes provide insights into elasmobranch evolution and the origin of vertebrates.</title>
        <authorList>
            <person name="Hara Y"/>
            <person name="Yamaguchi K"/>
            <person name="Onimaru K"/>
            <person name="Kadota M"/>
            <person name="Koyanagi M"/>
            <person name="Keeley SD"/>
            <person name="Tatsumi K"/>
            <person name="Tanaka K"/>
            <person name="Motone F"/>
            <person name="Kageyama Y"/>
            <person name="Nozu R"/>
            <person name="Adachi N"/>
            <person name="Nishimura O"/>
            <person name="Nakagawa R"/>
            <person name="Tanegashima C"/>
            <person name="Kiyatake I"/>
            <person name="Matsumoto R"/>
            <person name="Murakumo K"/>
            <person name="Nishida K"/>
            <person name="Terakita A"/>
            <person name="Kuratani S"/>
            <person name="Sato K"/>
            <person name="Hyodo S Kuraku.S."/>
        </authorList>
    </citation>
    <scope>NUCLEOTIDE SEQUENCE [LARGE SCALE GENOMIC DNA]</scope>
</reference>
<evidence type="ECO:0000256" key="3">
    <source>
        <dbReference type="ARBA" id="ARBA00022478"/>
    </source>
</evidence>
<evidence type="ECO:0000313" key="11">
    <source>
        <dbReference type="Proteomes" id="UP000287033"/>
    </source>
</evidence>
<dbReference type="Pfam" id="PF17875">
    <property type="entry name" value="RPA43_OB"/>
    <property type="match status" value="1"/>
</dbReference>
<evidence type="ECO:0000256" key="5">
    <source>
        <dbReference type="ARBA" id="ARBA00023163"/>
    </source>
</evidence>
<dbReference type="FunFam" id="3.30.1490.120:FF:000003">
    <property type="entry name" value="DNA-directed RNA polymerase I subunit RPA43"/>
    <property type="match status" value="1"/>
</dbReference>
<feature type="compositionally biased region" description="Polar residues" evidence="8">
    <location>
        <begin position="201"/>
        <end position="210"/>
    </location>
</feature>
<evidence type="ECO:0000256" key="8">
    <source>
        <dbReference type="SAM" id="MobiDB-lite"/>
    </source>
</evidence>
<evidence type="ECO:0000256" key="1">
    <source>
        <dbReference type="ARBA" id="ARBA00004604"/>
    </source>
</evidence>
<gene>
    <name evidence="10" type="ORF">chiPu_0007574</name>
</gene>